<reference evidence="1 2" key="1">
    <citation type="submission" date="2019-08" db="EMBL/GenBank/DDBJ databases">
        <title>Genome of Aequorivita lipolytica Y10-2 (type strain).</title>
        <authorList>
            <person name="Bowman J.P."/>
        </authorList>
    </citation>
    <scope>NUCLEOTIDE SEQUENCE [LARGE SCALE GENOMIC DNA]</scope>
    <source>
        <strain evidence="1 2">Y10-2</strain>
    </source>
</reference>
<sequence>MRKKRSARIIKMINDCYAEYGKVNIIDIGGTKTYWKIIPTDFLISKNVHITAVNLPDTTAMFEDDELFTFIDGDGCNLVGIHDKSFHISHSNSVIEHVGDTWERKVQFAEETKRVAEKYYLQTPNYWFPVEPHFLTPFFQWFPKSIRIKLVQNFKLGWYEKKTDYEDAKTAVEGCDLLSRKELKKLFPEAKIYDEKIALMTKSLILVKD</sequence>
<keyword evidence="2" id="KW-1185">Reference proteome</keyword>
<dbReference type="GO" id="GO:0032259">
    <property type="term" value="P:methylation"/>
    <property type="evidence" value="ECO:0007669"/>
    <property type="project" value="UniProtKB-KW"/>
</dbReference>
<dbReference type="Gene3D" id="3.40.50.150">
    <property type="entry name" value="Vaccinia Virus protein VP39"/>
    <property type="match status" value="1"/>
</dbReference>
<dbReference type="AlphaFoldDB" id="A0A5C6YRX7"/>
<organism evidence="1 2">
    <name type="scientific">Aequorivita lipolytica</name>
    <dbReference type="NCBI Taxonomy" id="153267"/>
    <lineage>
        <taxon>Bacteria</taxon>
        <taxon>Pseudomonadati</taxon>
        <taxon>Bacteroidota</taxon>
        <taxon>Flavobacteriia</taxon>
        <taxon>Flavobacteriales</taxon>
        <taxon>Flavobacteriaceae</taxon>
        <taxon>Aequorivita</taxon>
    </lineage>
</organism>
<dbReference type="GO" id="GO:0008168">
    <property type="term" value="F:methyltransferase activity"/>
    <property type="evidence" value="ECO:0007669"/>
    <property type="project" value="UniProtKB-KW"/>
</dbReference>
<dbReference type="OrthoDB" id="7260171at2"/>
<dbReference type="EMBL" id="VORU01000002">
    <property type="protein sequence ID" value="TXD70279.1"/>
    <property type="molecule type" value="Genomic_DNA"/>
</dbReference>
<accession>A0A5C6YRX7</accession>
<keyword evidence="1" id="KW-0808">Transferase</keyword>
<dbReference type="Proteomes" id="UP000321945">
    <property type="component" value="Unassembled WGS sequence"/>
</dbReference>
<comment type="caution">
    <text evidence="1">The sequence shown here is derived from an EMBL/GenBank/DDBJ whole genome shotgun (WGS) entry which is preliminary data.</text>
</comment>
<dbReference type="RefSeq" id="WP_146743140.1">
    <property type="nucleotide sequence ID" value="NZ_CBCRZQ010000003.1"/>
</dbReference>
<evidence type="ECO:0000313" key="1">
    <source>
        <dbReference type="EMBL" id="TXD70279.1"/>
    </source>
</evidence>
<dbReference type="SUPFAM" id="SSF53335">
    <property type="entry name" value="S-adenosyl-L-methionine-dependent methyltransferases"/>
    <property type="match status" value="1"/>
</dbReference>
<protein>
    <submittedName>
        <fullName evidence="1">Class I SAM-dependent methyltransferase</fullName>
    </submittedName>
</protein>
<keyword evidence="1" id="KW-0489">Methyltransferase</keyword>
<name>A0A5C6YRX7_9FLAO</name>
<evidence type="ECO:0000313" key="2">
    <source>
        <dbReference type="Proteomes" id="UP000321945"/>
    </source>
</evidence>
<dbReference type="InterPro" id="IPR029063">
    <property type="entry name" value="SAM-dependent_MTases_sf"/>
</dbReference>
<gene>
    <name evidence="1" type="ORF">ESV24_03705</name>
</gene>
<proteinExistence type="predicted"/>